<sequence>MSASTHAELHVRDARRIAESVPDPEMPMLTLADLGVLRDVEVGADGAVVVTITPTYSGCPAMATMRDDIRHRLQLAGFPSVEVRTTLSPPWSTDWISDEGRRKLHENGYSTPGPAPRRGAGPVPLTLTAAPRTIECPRCGGADTRLDSEFGATLCKALYRCLDCLEPFDHVKEI</sequence>
<dbReference type="RefSeq" id="WP_072845737.1">
    <property type="nucleotide sequence ID" value="NZ_FNAB01000012.1"/>
</dbReference>
<dbReference type="PANTHER" id="PTHR42831:SF3">
    <property type="entry name" value="1,2-PHENYLACETYL-COA EPOXIDASE, SUBUNIT D-RELATED"/>
    <property type="match status" value="1"/>
</dbReference>
<dbReference type="InterPro" id="IPR034904">
    <property type="entry name" value="FSCA_dom_sf"/>
</dbReference>
<keyword evidence="4" id="KW-1185">Reference proteome</keyword>
<feature type="domain" description="MIP18 family-like" evidence="1">
    <location>
        <begin position="19"/>
        <end position="83"/>
    </location>
</feature>
<dbReference type="STRING" id="168276.SAMN05444580_11246"/>
<dbReference type="InterPro" id="IPR011883">
    <property type="entry name" value="PaaD-like"/>
</dbReference>
<accession>A0A1G7B2S3</accession>
<evidence type="ECO:0000259" key="1">
    <source>
        <dbReference type="Pfam" id="PF01883"/>
    </source>
</evidence>
<dbReference type="Pfam" id="PF23451">
    <property type="entry name" value="Zn_ribbon_PaaD"/>
    <property type="match status" value="1"/>
</dbReference>
<dbReference type="EMBL" id="FNAB01000012">
    <property type="protein sequence ID" value="SDE21242.1"/>
    <property type="molecule type" value="Genomic_DNA"/>
</dbReference>
<feature type="domain" description="PaaD zinc beta ribbon" evidence="2">
    <location>
        <begin position="124"/>
        <end position="172"/>
    </location>
</feature>
<gene>
    <name evidence="3" type="ORF">SAMN05444580_11246</name>
</gene>
<dbReference type="NCBIfam" id="TIGR02159">
    <property type="entry name" value="PA_CoA_Oxy4"/>
    <property type="match status" value="1"/>
</dbReference>
<dbReference type="InterPro" id="IPR052339">
    <property type="entry name" value="Fe-S_Maturation_MIP18"/>
</dbReference>
<dbReference type="InterPro" id="IPR056572">
    <property type="entry name" value="Zn_ribbon_PaaD"/>
</dbReference>
<protein>
    <submittedName>
        <fullName evidence="3">Ring-1,2-phenylacetyl-CoA epoxidase subunit PaaD</fullName>
    </submittedName>
</protein>
<organism evidence="3 4">
    <name type="scientific">Rhodococcus tukisamuensis</name>
    <dbReference type="NCBI Taxonomy" id="168276"/>
    <lineage>
        <taxon>Bacteria</taxon>
        <taxon>Bacillati</taxon>
        <taxon>Actinomycetota</taxon>
        <taxon>Actinomycetes</taxon>
        <taxon>Mycobacteriales</taxon>
        <taxon>Nocardiaceae</taxon>
        <taxon>Rhodococcus</taxon>
    </lineage>
</organism>
<dbReference type="Proteomes" id="UP000199417">
    <property type="component" value="Unassembled WGS sequence"/>
</dbReference>
<dbReference type="Pfam" id="PF01883">
    <property type="entry name" value="FeS_assembly_P"/>
    <property type="match status" value="1"/>
</dbReference>
<dbReference type="AlphaFoldDB" id="A0A1G7B2S3"/>
<dbReference type="InterPro" id="IPR002744">
    <property type="entry name" value="MIP18-like"/>
</dbReference>
<evidence type="ECO:0000259" key="2">
    <source>
        <dbReference type="Pfam" id="PF23451"/>
    </source>
</evidence>
<dbReference type="PANTHER" id="PTHR42831">
    <property type="entry name" value="FE-S PROTEIN MATURATION AUXILIARY FACTOR YITW"/>
    <property type="match status" value="1"/>
</dbReference>
<evidence type="ECO:0000313" key="3">
    <source>
        <dbReference type="EMBL" id="SDE21242.1"/>
    </source>
</evidence>
<reference evidence="3 4" key="1">
    <citation type="submission" date="2016-10" db="EMBL/GenBank/DDBJ databases">
        <authorList>
            <person name="de Groot N.N."/>
        </authorList>
    </citation>
    <scope>NUCLEOTIDE SEQUENCE [LARGE SCALE GENOMIC DNA]</scope>
    <source>
        <strain evidence="3 4">JCM 11308</strain>
    </source>
</reference>
<proteinExistence type="predicted"/>
<dbReference type="SUPFAM" id="SSF117916">
    <property type="entry name" value="Fe-S cluster assembly (FSCA) domain-like"/>
    <property type="match status" value="1"/>
</dbReference>
<name>A0A1G7B2S3_9NOCA</name>
<dbReference type="Gene3D" id="3.30.300.130">
    <property type="entry name" value="Fe-S cluster assembly (FSCA)"/>
    <property type="match status" value="1"/>
</dbReference>
<evidence type="ECO:0000313" key="4">
    <source>
        <dbReference type="Proteomes" id="UP000199417"/>
    </source>
</evidence>